<dbReference type="SMART" id="SM00326">
    <property type="entry name" value="SH3"/>
    <property type="match status" value="1"/>
</dbReference>
<feature type="region of interest" description="Disordered" evidence="3">
    <location>
        <begin position="771"/>
        <end position="790"/>
    </location>
</feature>
<dbReference type="GO" id="GO:0005085">
    <property type="term" value="F:guanyl-nucleotide exchange factor activity"/>
    <property type="evidence" value="ECO:0007669"/>
    <property type="project" value="InterPro"/>
</dbReference>
<feature type="region of interest" description="Disordered" evidence="3">
    <location>
        <begin position="51"/>
        <end position="72"/>
    </location>
</feature>
<dbReference type="SUPFAM" id="SSF50044">
    <property type="entry name" value="SH3-domain"/>
    <property type="match status" value="1"/>
</dbReference>
<feature type="compositionally biased region" description="Basic and acidic residues" evidence="3">
    <location>
        <begin position="249"/>
        <end position="264"/>
    </location>
</feature>
<dbReference type="InterPro" id="IPR036028">
    <property type="entry name" value="SH3-like_dom_sf"/>
</dbReference>
<dbReference type="InterPro" id="IPR000219">
    <property type="entry name" value="DH_dom"/>
</dbReference>
<dbReference type="SUPFAM" id="SSF48065">
    <property type="entry name" value="DBL homology domain (DH-domain)"/>
    <property type="match status" value="1"/>
</dbReference>
<gene>
    <name evidence="6" type="ORF">HOLleu_38543</name>
</gene>
<keyword evidence="1 2" id="KW-0728">SH3 domain</keyword>
<organism evidence="6 7">
    <name type="scientific">Holothuria leucospilota</name>
    <name type="common">Black long sea cucumber</name>
    <name type="synonym">Mertensiothuria leucospilota</name>
    <dbReference type="NCBI Taxonomy" id="206669"/>
    <lineage>
        <taxon>Eukaryota</taxon>
        <taxon>Metazoa</taxon>
        <taxon>Echinodermata</taxon>
        <taxon>Eleutherozoa</taxon>
        <taxon>Echinozoa</taxon>
        <taxon>Holothuroidea</taxon>
        <taxon>Aspidochirotacea</taxon>
        <taxon>Aspidochirotida</taxon>
        <taxon>Holothuriidae</taxon>
        <taxon>Holothuria</taxon>
    </lineage>
</organism>
<feature type="region of interest" description="Disordered" evidence="3">
    <location>
        <begin position="558"/>
        <end position="594"/>
    </location>
</feature>
<feature type="compositionally biased region" description="Basic residues" evidence="3">
    <location>
        <begin position="192"/>
        <end position="202"/>
    </location>
</feature>
<feature type="region of interest" description="Disordered" evidence="3">
    <location>
        <begin position="811"/>
        <end position="938"/>
    </location>
</feature>
<dbReference type="InterPro" id="IPR047271">
    <property type="entry name" value="Ephexin-like"/>
</dbReference>
<dbReference type="Proteomes" id="UP001152320">
    <property type="component" value="Chromosome 21"/>
</dbReference>
<dbReference type="Gene3D" id="1.20.900.10">
    <property type="entry name" value="Dbl homology (DH) domain"/>
    <property type="match status" value="1"/>
</dbReference>
<dbReference type="Pfam" id="PF00621">
    <property type="entry name" value="RhoGEF"/>
    <property type="match status" value="1"/>
</dbReference>
<feature type="compositionally biased region" description="Acidic residues" evidence="3">
    <location>
        <begin position="498"/>
        <end position="521"/>
    </location>
</feature>
<feature type="compositionally biased region" description="Basic residues" evidence="3">
    <location>
        <begin position="119"/>
        <end position="129"/>
    </location>
</feature>
<evidence type="ECO:0000259" key="5">
    <source>
        <dbReference type="PROSITE" id="PS50010"/>
    </source>
</evidence>
<dbReference type="PANTHER" id="PTHR12845:SF5">
    <property type="entry name" value="EPHEXIN, ISOFORM D"/>
    <property type="match status" value="1"/>
</dbReference>
<feature type="region of interest" description="Disordered" evidence="3">
    <location>
        <begin position="644"/>
        <end position="742"/>
    </location>
</feature>
<protein>
    <submittedName>
        <fullName evidence="6">Rho guanine nucleotide exchange factor 26</fullName>
    </submittedName>
</protein>
<feature type="region of interest" description="Disordered" evidence="3">
    <location>
        <begin position="416"/>
        <end position="544"/>
    </location>
</feature>
<proteinExistence type="predicted"/>
<dbReference type="InterPro" id="IPR035899">
    <property type="entry name" value="DBL_dom_sf"/>
</dbReference>
<dbReference type="PANTHER" id="PTHR12845">
    <property type="entry name" value="GUANINE NUCLEOTIDE EXCHANGE FACTOR"/>
    <property type="match status" value="1"/>
</dbReference>
<feature type="compositionally biased region" description="Basic and acidic residues" evidence="3">
    <location>
        <begin position="880"/>
        <end position="890"/>
    </location>
</feature>
<accession>A0A9Q0YF90</accession>
<feature type="region of interest" description="Disordered" evidence="3">
    <location>
        <begin position="345"/>
        <end position="370"/>
    </location>
</feature>
<evidence type="ECO:0000256" key="3">
    <source>
        <dbReference type="SAM" id="MobiDB-lite"/>
    </source>
</evidence>
<dbReference type="CDD" id="cd00160">
    <property type="entry name" value="RhoGEF"/>
    <property type="match status" value="1"/>
</dbReference>
<feature type="domain" description="DH" evidence="5">
    <location>
        <begin position="1073"/>
        <end position="1253"/>
    </location>
</feature>
<feature type="region of interest" description="Disordered" evidence="3">
    <location>
        <begin position="982"/>
        <end position="1002"/>
    </location>
</feature>
<evidence type="ECO:0000259" key="4">
    <source>
        <dbReference type="PROSITE" id="PS50002"/>
    </source>
</evidence>
<dbReference type="Pfam" id="PF00018">
    <property type="entry name" value="SH3_1"/>
    <property type="match status" value="1"/>
</dbReference>
<dbReference type="PROSITE" id="PS50002">
    <property type="entry name" value="SH3"/>
    <property type="match status" value="1"/>
</dbReference>
<dbReference type="Gene3D" id="2.30.30.40">
    <property type="entry name" value="SH3 Domains"/>
    <property type="match status" value="1"/>
</dbReference>
<sequence>MPPPNRNQVHIDQQRNLIAGLKNAFEDPNHLANRKSSPLAVCEPVATSRSTRTEFAESRPASLPSVQQEEVGDKYRQRGFGSNMDVHNTVMNFSLIGNEKNELSVLNVNMNANGVKPKPMPKPRPKPKPILKPPNGRADKPPVKPRVKPKPTNIPVSPFPRKHSAESLNDNENTSPSMINSSEVGKSNQRSLQRKPHVQSRWRKVDPGTRPPVPYKPVYLKSASQDNISEQTSRNEFSKSTGNEVSINSEHKNSEFTGESHRSTDNSNSSGVYVKSLPSRTEAEHILGKQQSREESVEERKRRNLEAIYQYQNNIQLSGNSGENEHQIILVGKGRPQVPQQISEAARDKDNKPKNKLPQKNLSPGDKQSNLKTKLNLKDLGKNVRKNFQKRFSDEEILSGDELEKENGDFECQVSGMKKQSWDEASSPVRGRCEHQSEEVSDESGMKKKNKKIHHKLKKFRQNFQKKFTADEVQPEPAGEAINYEDGGSGGSFHDYSEFDDDDDYFSDLEEQEAPSEDGLEEQNSGAFHSVKPPQKRISYENTDTDAFKTDKISSITMETYPHGGKNKVNDAEALGHSSKDEVGQKTGNLEPYDSVTYHTTSISRSFEKLDEGIYHDCQDDVFPGPDGFDDNPQVRCMDNFDSYDKFSGGGVGEGGTDMNHDNDSDSNASADYEDVPNEDEIDWIQAETDDDSNRETHVPPVWDCSSSEEVVQDIPGQERTQEETMGDDEMSGEGIYHCAWSDDPPGIMEHLYDETPATAVGKRHKYTPVNKAKAKANSDETGPPEPTFVISENVTEELEGRFGVFSMEQRGMNDDEDDDAASVDSFDSGGVAHSEENLLDSNRAKSTSGRYTQDGSRGAIFSFSSNPTEMTESPDGSSEFDRMSPDFMKRGPKLPSPMGPIPAKRTNVASSPHRSDYESGVTHKDTEMDMSGSQRRASEVPFYQVYDEGVKRKESLLLIGPKGLAKRRQIIQDSWANQEDYVREGSGGSGGSAASQYSEDQGPAEDYYDRWYMEEELGLIVDGKEVMEDLYEPLDYEDYLESKRKKLFPLWRDQDEVKQSGLLQELSTQEQELQEALYEIITSEESYLKSLNLVITHFMESPELKECFQPQEHHTLFSNIATVRNVSQGLFDDLIAYHGNSLLLDEIPNVLLSHMSAMNCYVHYCANNQHQVTLMEQLKKKPHSKAVIQALEKHPDCQLLDLMSFLILPFQRITRLPLLVKAVLDRAHGEVATTADAALQAMTELAQRCNDEARRMEQIKDLHQIATSLVYKDGVKHLELSQKAILKKRGIVSLVVCDVAKFGKKKIVIKQRTIVVTSEKVILAKERVKGDVKRLEVQDWCMSNRVYVEEISEGRKKEMFPSGLPSEAVCVITVTFLENNQKCKAEYILCTSSESEKERWLQVLSTSSTGEMGEKIYDEFDCPEVVCIRPYRPRDMDELRLDLSDRIDVLTKIDDGWWQGKRLRDGVIGWFPESHVQEIENEHMRARRLKELHMRKRLSKEDFKLGSISYNPITISKHH</sequence>
<dbReference type="SMART" id="SM00325">
    <property type="entry name" value="RhoGEF"/>
    <property type="match status" value="1"/>
</dbReference>
<dbReference type="InterPro" id="IPR001452">
    <property type="entry name" value="SH3_domain"/>
</dbReference>
<dbReference type="OrthoDB" id="27593at2759"/>
<reference evidence="6" key="1">
    <citation type="submission" date="2021-10" db="EMBL/GenBank/DDBJ databases">
        <title>Tropical sea cucumber genome reveals ecological adaptation and Cuvierian tubules defense mechanism.</title>
        <authorList>
            <person name="Chen T."/>
        </authorList>
    </citation>
    <scope>NUCLEOTIDE SEQUENCE</scope>
    <source>
        <strain evidence="6">Nanhai2018</strain>
        <tissue evidence="6">Muscle</tissue>
    </source>
</reference>
<dbReference type="EMBL" id="JAIZAY010000021">
    <property type="protein sequence ID" value="KAJ8021370.1"/>
    <property type="molecule type" value="Genomic_DNA"/>
</dbReference>
<name>A0A9Q0YF90_HOLLE</name>
<feature type="compositionally biased region" description="Polar residues" evidence="3">
    <location>
        <begin position="222"/>
        <end position="248"/>
    </location>
</feature>
<evidence type="ECO:0000256" key="2">
    <source>
        <dbReference type="PROSITE-ProRule" id="PRU00192"/>
    </source>
</evidence>
<comment type="caution">
    <text evidence="6">The sequence shown here is derived from an EMBL/GenBank/DDBJ whole genome shotgun (WGS) entry which is preliminary data.</text>
</comment>
<feature type="compositionally biased region" description="Acidic residues" evidence="3">
    <location>
        <begin position="672"/>
        <end position="691"/>
    </location>
</feature>
<evidence type="ECO:0000313" key="7">
    <source>
        <dbReference type="Proteomes" id="UP001152320"/>
    </source>
</evidence>
<feature type="compositionally biased region" description="Polar residues" evidence="3">
    <location>
        <begin position="166"/>
        <end position="191"/>
    </location>
</feature>
<evidence type="ECO:0000313" key="6">
    <source>
        <dbReference type="EMBL" id="KAJ8021370.1"/>
    </source>
</evidence>
<feature type="compositionally biased region" description="Polar residues" evidence="3">
    <location>
        <begin position="863"/>
        <end position="877"/>
    </location>
</feature>
<keyword evidence="7" id="KW-1185">Reference proteome</keyword>
<feature type="compositionally biased region" description="Polar residues" evidence="3">
    <location>
        <begin position="845"/>
        <end position="856"/>
    </location>
</feature>
<feature type="region of interest" description="Disordered" evidence="3">
    <location>
        <begin position="111"/>
        <end position="299"/>
    </location>
</feature>
<evidence type="ECO:0000256" key="1">
    <source>
        <dbReference type="ARBA" id="ARBA00022443"/>
    </source>
</evidence>
<feature type="compositionally biased region" description="Basic and acidic residues" evidence="3">
    <location>
        <begin position="281"/>
        <end position="299"/>
    </location>
</feature>
<feature type="compositionally biased region" description="Basic and acidic residues" evidence="3">
    <location>
        <begin position="914"/>
        <end position="928"/>
    </location>
</feature>
<feature type="compositionally biased region" description="Basic residues" evidence="3">
    <location>
        <begin position="447"/>
        <end position="461"/>
    </location>
</feature>
<dbReference type="PROSITE" id="PS50010">
    <property type="entry name" value="DH_2"/>
    <property type="match status" value="1"/>
</dbReference>
<feature type="domain" description="SH3" evidence="4">
    <location>
        <begin position="1421"/>
        <end position="1482"/>
    </location>
</feature>